<dbReference type="SUPFAM" id="SSF53335">
    <property type="entry name" value="S-adenosyl-L-methionine-dependent methyltransferases"/>
    <property type="match status" value="1"/>
</dbReference>
<evidence type="ECO:0000313" key="3">
    <source>
        <dbReference type="Proteomes" id="UP001201262"/>
    </source>
</evidence>
<keyword evidence="3" id="KW-1185">Reference proteome</keyword>
<keyword evidence="2" id="KW-0808">Transferase</keyword>
<dbReference type="InterPro" id="IPR029063">
    <property type="entry name" value="SAM-dependent_MTases_sf"/>
</dbReference>
<sequence length="293" mass="31812">MSQPKTIQSSLPGDPNVSYIDTVHAYDQWANVYDGDGNFLQALDTIEMRSLLAMFLAHVKMYLQSEVLENVKLVDMGCGTGRNTLQLISTIASSGADSVFRNTLIVGLDASNGMLDVARKAIQKTQPSTRRTTEAAANTPTVTLAQFDLLTQSPTETLDRARNADGIISTLVLEHIPLDVYFASAALLLRSGAYLLVTNMHADMGRISQAGFIDPETGKKVRPTRSYAHEITDVVAEATRAGFEIVPLQAAPGRTIDGVIERTVTEDLVGSLGERSAKYVGVTVWFGVCFRKK</sequence>
<accession>A0AAD4KTE2</accession>
<organism evidence="2 3">
    <name type="scientific">Talaromyces proteolyticus</name>
    <dbReference type="NCBI Taxonomy" id="1131652"/>
    <lineage>
        <taxon>Eukaryota</taxon>
        <taxon>Fungi</taxon>
        <taxon>Dikarya</taxon>
        <taxon>Ascomycota</taxon>
        <taxon>Pezizomycotina</taxon>
        <taxon>Eurotiomycetes</taxon>
        <taxon>Eurotiomycetidae</taxon>
        <taxon>Eurotiales</taxon>
        <taxon>Trichocomaceae</taxon>
        <taxon>Talaromyces</taxon>
        <taxon>Talaromyces sect. Bacilispori</taxon>
    </lineage>
</organism>
<protein>
    <submittedName>
        <fullName evidence="2">S-adenosyl-L-methionine-dependent methyltransferase</fullName>
    </submittedName>
</protein>
<dbReference type="GeneID" id="70246134"/>
<evidence type="ECO:0000259" key="1">
    <source>
        <dbReference type="Pfam" id="PF13847"/>
    </source>
</evidence>
<dbReference type="Gene3D" id="3.40.50.150">
    <property type="entry name" value="Vaccinia Virus protein VP39"/>
    <property type="match status" value="1"/>
</dbReference>
<dbReference type="CDD" id="cd02440">
    <property type="entry name" value="AdoMet_MTases"/>
    <property type="match status" value="1"/>
</dbReference>
<dbReference type="EMBL" id="JAJTJA010000005">
    <property type="protein sequence ID" value="KAH8698455.1"/>
    <property type="molecule type" value="Genomic_DNA"/>
</dbReference>
<gene>
    <name evidence="2" type="ORF">BGW36DRAFT_376128</name>
</gene>
<dbReference type="Proteomes" id="UP001201262">
    <property type="component" value="Unassembled WGS sequence"/>
</dbReference>
<name>A0AAD4KTE2_9EURO</name>
<dbReference type="GO" id="GO:0032259">
    <property type="term" value="P:methylation"/>
    <property type="evidence" value="ECO:0007669"/>
    <property type="project" value="UniProtKB-KW"/>
</dbReference>
<proteinExistence type="predicted"/>
<keyword evidence="2" id="KW-0489">Methyltransferase</keyword>
<feature type="domain" description="Methyltransferase" evidence="1">
    <location>
        <begin position="70"/>
        <end position="201"/>
    </location>
</feature>
<dbReference type="GO" id="GO:0008168">
    <property type="term" value="F:methyltransferase activity"/>
    <property type="evidence" value="ECO:0007669"/>
    <property type="project" value="UniProtKB-KW"/>
</dbReference>
<reference evidence="2" key="1">
    <citation type="submission" date="2021-12" db="EMBL/GenBank/DDBJ databases">
        <title>Convergent genome expansion in fungi linked to evolution of root-endophyte symbiosis.</title>
        <authorList>
            <consortium name="DOE Joint Genome Institute"/>
            <person name="Ke Y.-H."/>
            <person name="Bonito G."/>
            <person name="Liao H.-L."/>
            <person name="Looney B."/>
            <person name="Rojas-Flechas A."/>
            <person name="Nash J."/>
            <person name="Hameed K."/>
            <person name="Schadt C."/>
            <person name="Martin F."/>
            <person name="Crous P.W."/>
            <person name="Miettinen O."/>
            <person name="Magnuson J.K."/>
            <person name="Labbe J."/>
            <person name="Jacobson D."/>
            <person name="Doktycz M.J."/>
            <person name="Veneault-Fourrey C."/>
            <person name="Kuo A."/>
            <person name="Mondo S."/>
            <person name="Calhoun S."/>
            <person name="Riley R."/>
            <person name="Ohm R."/>
            <person name="LaButti K."/>
            <person name="Andreopoulos B."/>
            <person name="Pangilinan J."/>
            <person name="Nolan M."/>
            <person name="Tritt A."/>
            <person name="Clum A."/>
            <person name="Lipzen A."/>
            <person name="Daum C."/>
            <person name="Barry K."/>
            <person name="Grigoriev I.V."/>
            <person name="Vilgalys R."/>
        </authorList>
    </citation>
    <scope>NUCLEOTIDE SEQUENCE</scope>
    <source>
        <strain evidence="2">PMI_201</strain>
    </source>
</reference>
<comment type="caution">
    <text evidence="2">The sequence shown here is derived from an EMBL/GenBank/DDBJ whole genome shotgun (WGS) entry which is preliminary data.</text>
</comment>
<dbReference type="Pfam" id="PF13847">
    <property type="entry name" value="Methyltransf_31"/>
    <property type="match status" value="1"/>
</dbReference>
<dbReference type="RefSeq" id="XP_046072919.1">
    <property type="nucleotide sequence ID" value="XM_046215847.1"/>
</dbReference>
<dbReference type="AlphaFoldDB" id="A0AAD4KTE2"/>
<evidence type="ECO:0000313" key="2">
    <source>
        <dbReference type="EMBL" id="KAH8698455.1"/>
    </source>
</evidence>
<dbReference type="InterPro" id="IPR025714">
    <property type="entry name" value="Methyltranfer_dom"/>
</dbReference>